<keyword evidence="2" id="KW-1185">Reference proteome</keyword>
<organism evidence="1 2">
    <name type="scientific">Suillus plorans</name>
    <dbReference type="NCBI Taxonomy" id="116603"/>
    <lineage>
        <taxon>Eukaryota</taxon>
        <taxon>Fungi</taxon>
        <taxon>Dikarya</taxon>
        <taxon>Basidiomycota</taxon>
        <taxon>Agaricomycotina</taxon>
        <taxon>Agaricomycetes</taxon>
        <taxon>Agaricomycetidae</taxon>
        <taxon>Boletales</taxon>
        <taxon>Suillineae</taxon>
        <taxon>Suillaceae</taxon>
        <taxon>Suillus</taxon>
    </lineage>
</organism>
<evidence type="ECO:0000313" key="1">
    <source>
        <dbReference type="EMBL" id="KAG1793593.1"/>
    </source>
</evidence>
<dbReference type="AlphaFoldDB" id="A0A9P7DI17"/>
<protein>
    <submittedName>
        <fullName evidence="1">Uncharacterized protein</fullName>
    </submittedName>
</protein>
<sequence>MISLIPSLFLTSYSLIRRCCELNVYPELMPCTSTLTNLKFKLKGIILSRSPLHLPWHPGLVFLNISMDANSREIQEICWNHKGPVAKYDRREYGLQRFRLAGSTNRGNSIDTLFEGLGDQMQLWMSQRSTVFQRLSYLLTSTSLDGRAPLPTPPLHMTLSRSMASSSIQRLHIPLKEGIDIFETEAAKIEEAAENEENEAEAKGKIK</sequence>
<reference evidence="1" key="1">
    <citation type="journal article" date="2020" name="New Phytol.">
        <title>Comparative genomics reveals dynamic genome evolution in host specialist ectomycorrhizal fungi.</title>
        <authorList>
            <person name="Lofgren L.A."/>
            <person name="Nguyen N.H."/>
            <person name="Vilgalys R."/>
            <person name="Ruytinx J."/>
            <person name="Liao H.L."/>
            <person name="Branco S."/>
            <person name="Kuo A."/>
            <person name="LaButti K."/>
            <person name="Lipzen A."/>
            <person name="Andreopoulos W."/>
            <person name="Pangilinan J."/>
            <person name="Riley R."/>
            <person name="Hundley H."/>
            <person name="Na H."/>
            <person name="Barry K."/>
            <person name="Grigoriev I.V."/>
            <person name="Stajich J.E."/>
            <person name="Kennedy P.G."/>
        </authorList>
    </citation>
    <scope>NUCLEOTIDE SEQUENCE</scope>
    <source>
        <strain evidence="1">S12</strain>
    </source>
</reference>
<proteinExistence type="predicted"/>
<dbReference type="EMBL" id="JABBWE010000029">
    <property type="protein sequence ID" value="KAG1793593.1"/>
    <property type="molecule type" value="Genomic_DNA"/>
</dbReference>
<name>A0A9P7DI17_9AGAM</name>
<comment type="caution">
    <text evidence="1">The sequence shown here is derived from an EMBL/GenBank/DDBJ whole genome shotgun (WGS) entry which is preliminary data.</text>
</comment>
<dbReference type="GeneID" id="64604437"/>
<dbReference type="RefSeq" id="XP_041159991.1">
    <property type="nucleotide sequence ID" value="XM_041310673.1"/>
</dbReference>
<gene>
    <name evidence="1" type="ORF">HD556DRAFT_462230</name>
</gene>
<evidence type="ECO:0000313" key="2">
    <source>
        <dbReference type="Proteomes" id="UP000719766"/>
    </source>
</evidence>
<dbReference type="OrthoDB" id="2688845at2759"/>
<accession>A0A9P7DI17</accession>
<dbReference type="Proteomes" id="UP000719766">
    <property type="component" value="Unassembled WGS sequence"/>
</dbReference>